<sequence length="568" mass="61431">MGQGVSCSGQWRCTAGGGTALTGRERKTRRNRERERGDSGVGDTRDGEMNEKIQALKQSQSSASSSQTVASKYDIYSQVLGEDKPGRVRGLGTGPTLATLWGRSTDILKDENKKLGDRVKDLEERIAKLERTESKFQEENDSVDGGVAPKESASVTKQDVHSLISKRVKLLDMYGNIVAMGIVMSTDPTKIFTGNRRRKHIYRIALLPLFGYLRMPSFCISTSSLLTPSNLSTAEKASASTLYCFDVRLIRMDSNWSNTCRAFSSFPARTRCSMITVVRPLFHHLPEDLHGFRVHPGSGVEAHDEVVGFGAQVSPLVDCDSGPDAFPGSKRGRDVARGGVPPEAVHGGGGQQTGERAGIGGVQEGSEIHDAAGSGQGLGERVVGDGEGWVGPEGAEEAESDVWGGGAERRAWTATKGSTGEKADMGKVVEGSWERRRRRKASMRRPQLATVSQPPKNRAASGAAGNDHPIFAARECLALDCNGGHHRRRHAVSRRIIRRQCAVQGEFWAERGPLPRLPCSVRLCIFILVAKRWEGSPSCLQYPSPSPAGFGQGSPLAKSEGGGRSRRR</sequence>
<proteinExistence type="predicted"/>
<feature type="region of interest" description="Disordered" evidence="1">
    <location>
        <begin position="544"/>
        <end position="568"/>
    </location>
</feature>
<feature type="region of interest" description="Disordered" evidence="1">
    <location>
        <begin position="324"/>
        <end position="464"/>
    </location>
</feature>
<feature type="compositionally biased region" description="Low complexity" evidence="1">
    <location>
        <begin position="55"/>
        <end position="69"/>
    </location>
</feature>
<gene>
    <name evidence="2" type="ORF">Taro_054799</name>
</gene>
<feature type="compositionally biased region" description="Basic and acidic residues" evidence="1">
    <location>
        <begin position="32"/>
        <end position="51"/>
    </location>
</feature>
<feature type="compositionally biased region" description="Polar residues" evidence="1">
    <location>
        <begin position="1"/>
        <end position="11"/>
    </location>
</feature>
<dbReference type="AlphaFoldDB" id="A0A843XSA1"/>
<dbReference type="OrthoDB" id="1110748at2759"/>
<evidence type="ECO:0000256" key="1">
    <source>
        <dbReference type="SAM" id="MobiDB-lite"/>
    </source>
</evidence>
<comment type="caution">
    <text evidence="2">The sequence shown here is derived from an EMBL/GenBank/DDBJ whole genome shotgun (WGS) entry which is preliminary data.</text>
</comment>
<evidence type="ECO:0000313" key="3">
    <source>
        <dbReference type="Proteomes" id="UP000652761"/>
    </source>
</evidence>
<feature type="region of interest" description="Disordered" evidence="1">
    <location>
        <begin position="133"/>
        <end position="154"/>
    </location>
</feature>
<protein>
    <submittedName>
        <fullName evidence="2">Uncharacterized protein</fullName>
    </submittedName>
</protein>
<dbReference type="Proteomes" id="UP000652761">
    <property type="component" value="Unassembled WGS sequence"/>
</dbReference>
<organism evidence="2 3">
    <name type="scientific">Colocasia esculenta</name>
    <name type="common">Wild taro</name>
    <name type="synonym">Arum esculentum</name>
    <dbReference type="NCBI Taxonomy" id="4460"/>
    <lineage>
        <taxon>Eukaryota</taxon>
        <taxon>Viridiplantae</taxon>
        <taxon>Streptophyta</taxon>
        <taxon>Embryophyta</taxon>
        <taxon>Tracheophyta</taxon>
        <taxon>Spermatophyta</taxon>
        <taxon>Magnoliopsida</taxon>
        <taxon>Liliopsida</taxon>
        <taxon>Araceae</taxon>
        <taxon>Aroideae</taxon>
        <taxon>Colocasieae</taxon>
        <taxon>Colocasia</taxon>
    </lineage>
</organism>
<evidence type="ECO:0000313" key="2">
    <source>
        <dbReference type="EMBL" id="MQM21755.1"/>
    </source>
</evidence>
<dbReference type="EMBL" id="NMUH01011543">
    <property type="protein sequence ID" value="MQM21755.1"/>
    <property type="molecule type" value="Genomic_DNA"/>
</dbReference>
<feature type="region of interest" description="Disordered" evidence="1">
    <location>
        <begin position="1"/>
        <end position="69"/>
    </location>
</feature>
<feature type="compositionally biased region" description="Gly residues" evidence="1">
    <location>
        <begin position="346"/>
        <end position="363"/>
    </location>
</feature>
<name>A0A843XSA1_COLES</name>
<reference evidence="2" key="1">
    <citation type="submission" date="2017-07" db="EMBL/GenBank/DDBJ databases">
        <title>Taro Niue Genome Assembly and Annotation.</title>
        <authorList>
            <person name="Atibalentja N."/>
            <person name="Keating K."/>
            <person name="Fields C.J."/>
        </authorList>
    </citation>
    <scope>NUCLEOTIDE SEQUENCE</scope>
    <source>
        <strain evidence="2">Niue_2</strain>
        <tissue evidence="2">Leaf</tissue>
    </source>
</reference>
<accession>A0A843XSA1</accession>
<keyword evidence="3" id="KW-1185">Reference proteome</keyword>